<dbReference type="Proteomes" id="UP000324222">
    <property type="component" value="Unassembled WGS sequence"/>
</dbReference>
<accession>A0A5B7ETC1</accession>
<feature type="region of interest" description="Disordered" evidence="1">
    <location>
        <begin position="119"/>
        <end position="139"/>
    </location>
</feature>
<protein>
    <submittedName>
        <fullName evidence="2">Uncharacterized protein</fullName>
    </submittedName>
</protein>
<evidence type="ECO:0000313" key="3">
    <source>
        <dbReference type="Proteomes" id="UP000324222"/>
    </source>
</evidence>
<dbReference type="EMBL" id="VSRR010003923">
    <property type="protein sequence ID" value="MPC37911.1"/>
    <property type="molecule type" value="Genomic_DNA"/>
</dbReference>
<proteinExistence type="predicted"/>
<keyword evidence="3" id="KW-1185">Reference proteome</keyword>
<gene>
    <name evidence="2" type="ORF">E2C01_031406</name>
</gene>
<evidence type="ECO:0000313" key="2">
    <source>
        <dbReference type="EMBL" id="MPC37911.1"/>
    </source>
</evidence>
<sequence length="296" mass="30294">MVGGAHEGNTHCTGYISTCHCYNTLALADSLLGAAAAATAAATTAATAVAAAAAAFAAAVAAATATSAAAAAAALSSTTGTPIEGASLVSISEPPFPRPTAVVAVVGVVGVREGVRAAAQHTHTHTHTHAGQRADATEAPARVAPPRRAESGCPLPPPALLTTTPDHAHTHTHATTSPYCTPPALYRLIVYTSLCIYNQDHRTLPLCETETAHAAALSPTGHYTPTNVMFPRCSPRPATACTASLNADMPTAALPYGDNFATYLSLMSRTKTVAANETNYCAKDNVHCCRRHESFS</sequence>
<comment type="caution">
    <text evidence="2">The sequence shown here is derived from an EMBL/GenBank/DDBJ whole genome shotgun (WGS) entry which is preliminary data.</text>
</comment>
<evidence type="ECO:0000256" key="1">
    <source>
        <dbReference type="SAM" id="MobiDB-lite"/>
    </source>
</evidence>
<organism evidence="2 3">
    <name type="scientific">Portunus trituberculatus</name>
    <name type="common">Swimming crab</name>
    <name type="synonym">Neptunus trituberculatus</name>
    <dbReference type="NCBI Taxonomy" id="210409"/>
    <lineage>
        <taxon>Eukaryota</taxon>
        <taxon>Metazoa</taxon>
        <taxon>Ecdysozoa</taxon>
        <taxon>Arthropoda</taxon>
        <taxon>Crustacea</taxon>
        <taxon>Multicrustacea</taxon>
        <taxon>Malacostraca</taxon>
        <taxon>Eumalacostraca</taxon>
        <taxon>Eucarida</taxon>
        <taxon>Decapoda</taxon>
        <taxon>Pleocyemata</taxon>
        <taxon>Brachyura</taxon>
        <taxon>Eubrachyura</taxon>
        <taxon>Portunoidea</taxon>
        <taxon>Portunidae</taxon>
        <taxon>Portuninae</taxon>
        <taxon>Portunus</taxon>
    </lineage>
</organism>
<name>A0A5B7ETC1_PORTR</name>
<dbReference type="AlphaFoldDB" id="A0A5B7ETC1"/>
<reference evidence="2 3" key="1">
    <citation type="submission" date="2019-05" db="EMBL/GenBank/DDBJ databases">
        <title>Another draft genome of Portunus trituberculatus and its Hox gene families provides insights of decapod evolution.</title>
        <authorList>
            <person name="Jeong J.-H."/>
            <person name="Song I."/>
            <person name="Kim S."/>
            <person name="Choi T."/>
            <person name="Kim D."/>
            <person name="Ryu S."/>
            <person name="Kim W."/>
        </authorList>
    </citation>
    <scope>NUCLEOTIDE SEQUENCE [LARGE SCALE GENOMIC DNA]</scope>
    <source>
        <tissue evidence="2">Muscle</tissue>
    </source>
</reference>